<sequence length="126" mass="13913">MNCVLDGGSGIIAISDRCCEAIGAPIDPTHRTHMESANGNIDRATGVIRNLKVVIADLVFYVQAHILSDPPFDMLLGRPFHTLASCITVDSSDQSQLIEIHCPNTQRTMRLYTSQFTRTKRTPVFP</sequence>
<dbReference type="Proteomes" id="UP000076738">
    <property type="component" value="Unassembled WGS sequence"/>
</dbReference>
<dbReference type="Pfam" id="PF13975">
    <property type="entry name" value="gag-asp_proteas"/>
    <property type="match status" value="1"/>
</dbReference>
<evidence type="ECO:0000313" key="2">
    <source>
        <dbReference type="EMBL" id="KZO91859.1"/>
    </source>
</evidence>
<dbReference type="EMBL" id="KV417317">
    <property type="protein sequence ID" value="KZO91859.1"/>
    <property type="molecule type" value="Genomic_DNA"/>
</dbReference>
<dbReference type="SUPFAM" id="SSF50630">
    <property type="entry name" value="Acid proteases"/>
    <property type="match status" value="1"/>
</dbReference>
<organism evidence="2 3">
    <name type="scientific">Calocera viscosa (strain TUFC12733)</name>
    <dbReference type="NCBI Taxonomy" id="1330018"/>
    <lineage>
        <taxon>Eukaryota</taxon>
        <taxon>Fungi</taxon>
        <taxon>Dikarya</taxon>
        <taxon>Basidiomycota</taxon>
        <taxon>Agaricomycotina</taxon>
        <taxon>Dacrymycetes</taxon>
        <taxon>Dacrymycetales</taxon>
        <taxon>Dacrymycetaceae</taxon>
        <taxon>Calocera</taxon>
    </lineage>
</organism>
<evidence type="ECO:0000313" key="1">
    <source>
        <dbReference type="EMBL" id="KZO90617.1"/>
    </source>
</evidence>
<dbReference type="EMBL" id="KV417337">
    <property type="protein sequence ID" value="KZO90617.1"/>
    <property type="molecule type" value="Genomic_DNA"/>
</dbReference>
<protein>
    <submittedName>
        <fullName evidence="2">Uncharacterized protein</fullName>
    </submittedName>
</protein>
<dbReference type="OrthoDB" id="5596707at2759"/>
<accession>A0A167HPX9</accession>
<dbReference type="AlphaFoldDB" id="A0A167HPX9"/>
<dbReference type="CDD" id="cd00303">
    <property type="entry name" value="retropepsin_like"/>
    <property type="match status" value="1"/>
</dbReference>
<dbReference type="STRING" id="1330018.A0A167HPX9"/>
<keyword evidence="3" id="KW-1185">Reference proteome</keyword>
<evidence type="ECO:0000313" key="3">
    <source>
        <dbReference type="Proteomes" id="UP000076738"/>
    </source>
</evidence>
<reference evidence="2 3" key="1">
    <citation type="journal article" date="2016" name="Mol. Biol. Evol.">
        <title>Comparative Genomics of Early-Diverging Mushroom-Forming Fungi Provides Insights into the Origins of Lignocellulose Decay Capabilities.</title>
        <authorList>
            <person name="Nagy L.G."/>
            <person name="Riley R."/>
            <person name="Tritt A."/>
            <person name="Adam C."/>
            <person name="Daum C."/>
            <person name="Floudas D."/>
            <person name="Sun H."/>
            <person name="Yadav J.S."/>
            <person name="Pangilinan J."/>
            <person name="Larsson K.H."/>
            <person name="Matsuura K."/>
            <person name="Barry K."/>
            <person name="Labutti K."/>
            <person name="Kuo R."/>
            <person name="Ohm R.A."/>
            <person name="Bhattacharya S.S."/>
            <person name="Shirouzu T."/>
            <person name="Yoshinaga Y."/>
            <person name="Martin F.M."/>
            <person name="Grigoriev I.V."/>
            <person name="Hibbett D.S."/>
        </authorList>
    </citation>
    <scope>NUCLEOTIDE SEQUENCE [LARGE SCALE GENOMIC DNA]</scope>
    <source>
        <strain evidence="2 3">TUFC12733</strain>
    </source>
</reference>
<dbReference type="InterPro" id="IPR021109">
    <property type="entry name" value="Peptidase_aspartic_dom_sf"/>
</dbReference>
<dbReference type="Gene3D" id="2.40.70.10">
    <property type="entry name" value="Acid Proteases"/>
    <property type="match status" value="1"/>
</dbReference>
<name>A0A167HPX9_CALVF</name>
<gene>
    <name evidence="2" type="ORF">CALVIDRAFT_488412</name>
    <name evidence="1" type="ORF">CALVIDRAFT_490220</name>
</gene>
<proteinExistence type="predicted"/>